<feature type="signal peptide" evidence="1">
    <location>
        <begin position="1"/>
        <end position="22"/>
    </location>
</feature>
<evidence type="ECO:0000256" key="1">
    <source>
        <dbReference type="SAM" id="SignalP"/>
    </source>
</evidence>
<dbReference type="HOGENOM" id="CLU_1531862_0_0_12"/>
<accession>S3K0J1</accession>
<feature type="chain" id="PRO_5004522677" evidence="1">
    <location>
        <begin position="23"/>
        <end position="175"/>
    </location>
</feature>
<comment type="caution">
    <text evidence="2">The sequence shown here is derived from an EMBL/GenBank/DDBJ whole genome shotgun (WGS) entry which is preliminary data.</text>
</comment>
<sequence>MKKITGILITVLLLLPAFTQQKNDTELKQYLIDNSFGGFKFAQDGTYTYYEKHLGGSVEGAGFYSVKDGILFFKSYNGHEKPMYSDGYGEYMELPGKYKVDLEKTGLYNKGALINISGGKLYWSNIDPPAYVKINYEDTIDGITAPWYLILAYGTDEMGYDVKESWVFGLRTAAA</sequence>
<reference evidence="2 3" key="1">
    <citation type="submission" date="2013-04" db="EMBL/GenBank/DDBJ databases">
        <title>The Genome Sequence of Treponema maltophilum ATCC 51939.</title>
        <authorList>
            <consortium name="The Broad Institute Genomics Platform"/>
            <person name="Earl A."/>
            <person name="Ward D."/>
            <person name="Feldgarden M."/>
            <person name="Gevers D."/>
            <person name="Leonetti C."/>
            <person name="Blanton J.M."/>
            <person name="Dewhirst F.E."/>
            <person name="Izard J."/>
            <person name="Walker B."/>
            <person name="Young S."/>
            <person name="Zeng Q."/>
            <person name="Gargeya S."/>
            <person name="Fitzgerald M."/>
            <person name="Haas B."/>
            <person name="Abouelleil A."/>
            <person name="Allen A.W."/>
            <person name="Alvarado L."/>
            <person name="Arachchi H.M."/>
            <person name="Berlin A.M."/>
            <person name="Chapman S.B."/>
            <person name="Gainer-Dewar J."/>
            <person name="Goldberg J."/>
            <person name="Griggs A."/>
            <person name="Gujja S."/>
            <person name="Hansen M."/>
            <person name="Howarth C."/>
            <person name="Imamovic A."/>
            <person name="Ireland A."/>
            <person name="Larimer J."/>
            <person name="McCowan C."/>
            <person name="Murphy C."/>
            <person name="Pearson M."/>
            <person name="Poon T.W."/>
            <person name="Priest M."/>
            <person name="Roberts A."/>
            <person name="Saif S."/>
            <person name="Shea T."/>
            <person name="Sisk P."/>
            <person name="Sykes S."/>
            <person name="Wortman J."/>
            <person name="Nusbaum C."/>
            <person name="Birren B."/>
        </authorList>
    </citation>
    <scope>NUCLEOTIDE SEQUENCE [LARGE SCALE GENOMIC DNA]</scope>
    <source>
        <strain evidence="2 3">ATCC 51939</strain>
    </source>
</reference>
<dbReference type="AlphaFoldDB" id="S3K0J1"/>
<keyword evidence="1" id="KW-0732">Signal</keyword>
<protein>
    <submittedName>
        <fullName evidence="2">Uncharacterized protein</fullName>
    </submittedName>
</protein>
<proteinExistence type="predicted"/>
<organism evidence="2 3">
    <name type="scientific">Treponema maltophilum ATCC 51939</name>
    <dbReference type="NCBI Taxonomy" id="1125699"/>
    <lineage>
        <taxon>Bacteria</taxon>
        <taxon>Pseudomonadati</taxon>
        <taxon>Spirochaetota</taxon>
        <taxon>Spirochaetia</taxon>
        <taxon>Spirochaetales</taxon>
        <taxon>Treponemataceae</taxon>
        <taxon>Treponema</taxon>
    </lineage>
</organism>
<keyword evidence="3" id="KW-1185">Reference proteome</keyword>
<gene>
    <name evidence="2" type="ORF">HMPREF9194_00728</name>
</gene>
<name>S3K0J1_TREMA</name>
<dbReference type="RefSeq" id="WP_016525022.1">
    <property type="nucleotide sequence ID" value="NZ_KE332518.1"/>
</dbReference>
<dbReference type="EMBL" id="ATFF01000006">
    <property type="protein sequence ID" value="EPF30411.1"/>
    <property type="molecule type" value="Genomic_DNA"/>
</dbReference>
<evidence type="ECO:0000313" key="2">
    <source>
        <dbReference type="EMBL" id="EPF30411.1"/>
    </source>
</evidence>
<evidence type="ECO:0000313" key="3">
    <source>
        <dbReference type="Proteomes" id="UP000014541"/>
    </source>
</evidence>
<dbReference type="PATRIC" id="fig|1125699.3.peg.740"/>
<dbReference type="STRING" id="1125699.HMPREF9194_00728"/>
<dbReference type="Proteomes" id="UP000014541">
    <property type="component" value="Unassembled WGS sequence"/>
</dbReference>